<dbReference type="Proteomes" id="UP000623467">
    <property type="component" value="Unassembled WGS sequence"/>
</dbReference>
<accession>A0A8H6TWV2</accession>
<name>A0A8H6TWV2_9AGAR</name>
<dbReference type="AlphaFoldDB" id="A0A8H6TWV2"/>
<reference evidence="2" key="1">
    <citation type="submission" date="2020-05" db="EMBL/GenBank/DDBJ databases">
        <title>Mycena genomes resolve the evolution of fungal bioluminescence.</title>
        <authorList>
            <person name="Tsai I.J."/>
        </authorList>
    </citation>
    <scope>NUCLEOTIDE SEQUENCE</scope>
    <source>
        <strain evidence="2">160909Yilan</strain>
    </source>
</reference>
<feature type="region of interest" description="Disordered" evidence="1">
    <location>
        <begin position="183"/>
        <end position="203"/>
    </location>
</feature>
<gene>
    <name evidence="2" type="ORF">MSAN_02529000</name>
</gene>
<keyword evidence="3" id="KW-1185">Reference proteome</keyword>
<evidence type="ECO:0000313" key="3">
    <source>
        <dbReference type="Proteomes" id="UP000623467"/>
    </source>
</evidence>
<feature type="compositionally biased region" description="Polar residues" evidence="1">
    <location>
        <begin position="192"/>
        <end position="203"/>
    </location>
</feature>
<evidence type="ECO:0000256" key="1">
    <source>
        <dbReference type="SAM" id="MobiDB-lite"/>
    </source>
</evidence>
<comment type="caution">
    <text evidence="2">The sequence shown here is derived from an EMBL/GenBank/DDBJ whole genome shotgun (WGS) entry which is preliminary data.</text>
</comment>
<dbReference type="EMBL" id="JACAZH010000124">
    <property type="protein sequence ID" value="KAF7324262.1"/>
    <property type="molecule type" value="Genomic_DNA"/>
</dbReference>
<organism evidence="2 3">
    <name type="scientific">Mycena sanguinolenta</name>
    <dbReference type="NCBI Taxonomy" id="230812"/>
    <lineage>
        <taxon>Eukaryota</taxon>
        <taxon>Fungi</taxon>
        <taxon>Dikarya</taxon>
        <taxon>Basidiomycota</taxon>
        <taxon>Agaricomycotina</taxon>
        <taxon>Agaricomycetes</taxon>
        <taxon>Agaricomycetidae</taxon>
        <taxon>Agaricales</taxon>
        <taxon>Marasmiineae</taxon>
        <taxon>Mycenaceae</taxon>
        <taxon>Mycena</taxon>
    </lineage>
</organism>
<proteinExistence type="predicted"/>
<evidence type="ECO:0000313" key="2">
    <source>
        <dbReference type="EMBL" id="KAF7324262.1"/>
    </source>
</evidence>
<protein>
    <submittedName>
        <fullName evidence="2">Uncharacterized protein</fullName>
    </submittedName>
</protein>
<sequence>MAMKIVQVLYDSPRALEDYQDAMTELVSLHRELVLVNDSIQLAASSGLNELIAGEVRGCLVEMQGFLDKTKGVAATGMVGVFSKVWWATSEKELRVLRESVARRRASLSILLSSSNPIISTATRDEAHVCREIIQELVVALNPVSHPVPEDMVFIFDPLGDLAIKTRAGRRHIRESLSLPASLPGSYPRRSQAWNSSQDSRNN</sequence>
<dbReference type="OrthoDB" id="3271094at2759"/>